<dbReference type="STRING" id="389348.PNK_1730"/>
<proteinExistence type="predicted"/>
<sequence length="398" mass="45611">MEFEKKLSEVQSLLKEQRIEGWLLYDFRRSNPLVYTFLDIPPGKMLSRRFFYWIPQKGEPIKILPQIEPHTLDHLPGVKWLYKSWQELEKLLFSITVENAKIAMEYSPYNALPIISKVDAGTIELMRKNGAEVVSSANLLQRYTSVWSESQLQGHLAAADVLNEIVDRTWAFIELSLQKQHSIDEYQVQQFMLDLMHQNKCVTADPPTCAVNAHSADPHYGPTKDHSSRIHPGDFILLDLWCKQYVQGSVYADITRVGVAAQQATPHQIEIFNHVKAARDRATFFIKENYEKGRPIQGWEVDQTCRDVIIEAGYGDYFIHRTGHNIGEDVHGPGANLDNLETHDFRELIPGTCFSVEPGIYLPQQFGVRLEYDIYLHPAGRIEITGGIQEELVCLNVF</sequence>
<evidence type="ECO:0000313" key="2">
    <source>
        <dbReference type="EMBL" id="CUI17337.1"/>
    </source>
</evidence>
<dbReference type="EMBL" id="LN879502">
    <property type="protein sequence ID" value="CUI17337.1"/>
    <property type="molecule type" value="Genomic_DNA"/>
</dbReference>
<dbReference type="InterPro" id="IPR050659">
    <property type="entry name" value="Peptidase_M24B"/>
</dbReference>
<dbReference type="PANTHER" id="PTHR46112">
    <property type="entry name" value="AMINOPEPTIDASE"/>
    <property type="match status" value="1"/>
</dbReference>
<dbReference type="Pfam" id="PF00557">
    <property type="entry name" value="Peptidase_M24"/>
    <property type="match status" value="1"/>
</dbReference>
<dbReference type="InParanoid" id="A0A0U5JBC2"/>
<accession>A0A0U5JBC2</accession>
<protein>
    <recommendedName>
        <fullName evidence="1">Peptidase M24 domain-containing protein</fullName>
    </recommendedName>
</protein>
<feature type="domain" description="Peptidase M24" evidence="1">
    <location>
        <begin position="158"/>
        <end position="376"/>
    </location>
</feature>
<dbReference type="Proteomes" id="UP000069902">
    <property type="component" value="Chromosome cPNK"/>
</dbReference>
<gene>
    <name evidence="2" type="ORF">PNK_1730</name>
</gene>
<organism evidence="2 3">
    <name type="scientific">Candidatus Protochlamydia naegleriophila</name>
    <dbReference type="NCBI Taxonomy" id="389348"/>
    <lineage>
        <taxon>Bacteria</taxon>
        <taxon>Pseudomonadati</taxon>
        <taxon>Chlamydiota</taxon>
        <taxon>Chlamydiia</taxon>
        <taxon>Parachlamydiales</taxon>
        <taxon>Parachlamydiaceae</taxon>
        <taxon>Candidatus Protochlamydia</taxon>
    </lineage>
</organism>
<dbReference type="Gene3D" id="3.90.230.10">
    <property type="entry name" value="Creatinase/methionine aminopeptidase superfamily"/>
    <property type="match status" value="1"/>
</dbReference>
<dbReference type="SUPFAM" id="SSF55920">
    <property type="entry name" value="Creatinase/aminopeptidase"/>
    <property type="match status" value="1"/>
</dbReference>
<dbReference type="AlphaFoldDB" id="A0A0U5JBC2"/>
<name>A0A0U5JBC2_9BACT</name>
<keyword evidence="3" id="KW-1185">Reference proteome</keyword>
<dbReference type="KEGG" id="pnl:PNK_1730"/>
<dbReference type="InterPro" id="IPR036005">
    <property type="entry name" value="Creatinase/aminopeptidase-like"/>
</dbReference>
<evidence type="ECO:0000259" key="1">
    <source>
        <dbReference type="Pfam" id="PF00557"/>
    </source>
</evidence>
<dbReference type="RefSeq" id="WP_059061497.1">
    <property type="nucleotide sequence ID" value="NZ_LN879502.1"/>
</dbReference>
<dbReference type="InterPro" id="IPR000994">
    <property type="entry name" value="Pept_M24"/>
</dbReference>
<evidence type="ECO:0000313" key="3">
    <source>
        <dbReference type="Proteomes" id="UP000069902"/>
    </source>
</evidence>
<dbReference type="PATRIC" id="fig|389348.3.peg.1945"/>
<dbReference type="PANTHER" id="PTHR46112:SF3">
    <property type="entry name" value="AMINOPEPTIDASE YPDF"/>
    <property type="match status" value="1"/>
</dbReference>
<reference evidence="3" key="1">
    <citation type="submission" date="2015-09" db="EMBL/GenBank/DDBJ databases">
        <authorList>
            <person name="Bertelli C."/>
        </authorList>
    </citation>
    <scope>NUCLEOTIDE SEQUENCE [LARGE SCALE GENOMIC DNA]</scope>
    <source>
        <strain evidence="3">KNic</strain>
    </source>
</reference>